<reference evidence="4" key="1">
    <citation type="submission" date="2014-03" db="EMBL/GenBank/DDBJ databases">
        <title>The sialotranscriptome of Amblyomma triste, Amblyomma parvum and Amblyomma cajennense ticks, uncovered by 454-based RNA-seq.</title>
        <authorList>
            <person name="Garcia G.R."/>
            <person name="Gardinassi L.G."/>
            <person name="Ribeiro J.M."/>
            <person name="Anatriello E."/>
            <person name="Ferreira B.R."/>
            <person name="Moreira H.N."/>
            <person name="Mafra C."/>
            <person name="Olegario M.M."/>
            <person name="Szabo P.J."/>
            <person name="Miranda-Santos I.K."/>
            <person name="Maruyama S.R."/>
        </authorList>
    </citation>
    <scope>NUCLEOTIDE SEQUENCE</scope>
    <source>
        <strain evidence="4">Mato Grasso do Sul</strain>
        <tissue evidence="4">Salivary glands</tissue>
    </source>
</reference>
<dbReference type="PANTHER" id="PTHR24036">
    <property type="entry name" value="SKELETOR-RELATED"/>
    <property type="match status" value="1"/>
</dbReference>
<dbReference type="SMART" id="SM00686">
    <property type="entry name" value="DM13"/>
    <property type="match status" value="1"/>
</dbReference>
<feature type="domain" description="DM13" evidence="3">
    <location>
        <begin position="101"/>
        <end position="209"/>
    </location>
</feature>
<dbReference type="PANTHER" id="PTHR24036:SF5">
    <property type="entry name" value="THROMBOMODULIN"/>
    <property type="match status" value="1"/>
</dbReference>
<accession>A0A023G5K0</accession>
<evidence type="ECO:0000259" key="3">
    <source>
        <dbReference type="PROSITE" id="PS51549"/>
    </source>
</evidence>
<proteinExistence type="evidence at transcript level"/>
<protein>
    <submittedName>
        <fullName evidence="4">Protein to be involved in spindle matrix formation</fullName>
    </submittedName>
</protein>
<dbReference type="AlphaFoldDB" id="A0A023G5K0"/>
<feature type="signal peptide" evidence="2">
    <location>
        <begin position="1"/>
        <end position="36"/>
    </location>
</feature>
<keyword evidence="2" id="KW-0732">Signal</keyword>
<dbReference type="EMBL" id="GBBM01007270">
    <property type="protein sequence ID" value="JAC28148.1"/>
    <property type="molecule type" value="mRNA"/>
</dbReference>
<keyword evidence="1" id="KW-0677">Repeat</keyword>
<evidence type="ECO:0000313" key="4">
    <source>
        <dbReference type="EMBL" id="JAC28148.1"/>
    </source>
</evidence>
<evidence type="ECO:0000256" key="1">
    <source>
        <dbReference type="ARBA" id="ARBA00022737"/>
    </source>
</evidence>
<dbReference type="PROSITE" id="PS51549">
    <property type="entry name" value="DM13"/>
    <property type="match status" value="1"/>
</dbReference>
<evidence type="ECO:0000256" key="2">
    <source>
        <dbReference type="SAM" id="SignalP"/>
    </source>
</evidence>
<dbReference type="InterPro" id="IPR019545">
    <property type="entry name" value="DM13_domain"/>
</dbReference>
<dbReference type="Pfam" id="PF10517">
    <property type="entry name" value="DM13"/>
    <property type="match status" value="1"/>
</dbReference>
<sequence>MSYRAGIMSPASSPRASVIVILAIGAVALLVQRTEAAPGFVADEEHLLNLVKPHRSGSLPHRVARDATSLISGVRWSPIGGRSARSPLPAAKAGSKTIAPVTLPALTKRAHNVGSGPIVLKSKKTIFIPKFTYDGAGPDVYFLVGKGAKVTHKGATKIPTPTGEVKIKKGYTGQDITLTLPGSLTFNDVDWFAVYCITYEENFGDVRIPKNLQLPNA</sequence>
<dbReference type="InterPro" id="IPR052126">
    <property type="entry name" value="Spindle_Org/Thrombomodulin"/>
</dbReference>
<organism evidence="4">
    <name type="scientific">Amblyomma triste</name>
    <name type="common">Neotropical tick</name>
    <dbReference type="NCBI Taxonomy" id="251400"/>
    <lineage>
        <taxon>Eukaryota</taxon>
        <taxon>Metazoa</taxon>
        <taxon>Ecdysozoa</taxon>
        <taxon>Arthropoda</taxon>
        <taxon>Chelicerata</taxon>
        <taxon>Arachnida</taxon>
        <taxon>Acari</taxon>
        <taxon>Parasitiformes</taxon>
        <taxon>Ixodida</taxon>
        <taxon>Ixodoidea</taxon>
        <taxon>Ixodidae</taxon>
        <taxon>Amblyomminae</taxon>
        <taxon>Amblyomma</taxon>
    </lineage>
</organism>
<name>A0A023G5K0_AMBTT</name>
<feature type="chain" id="PRO_5001518276" evidence="2">
    <location>
        <begin position="37"/>
        <end position="217"/>
    </location>
</feature>